<dbReference type="Pfam" id="PF20159">
    <property type="entry name" value="YidB"/>
    <property type="match status" value="1"/>
</dbReference>
<sequence>MSLIDTIKNSLGGSVGGIVASALPGILEAALPGGVQGLLNKLQQSGYGQQVNSWLGRGPNQPITTEDLRRVLGTEQAQAIAQRLGIPPDDFLALLAKLLPEAVDQQSPEGTLQTPKPAA</sequence>
<evidence type="ECO:0000313" key="1">
    <source>
        <dbReference type="EMBL" id="GJE06502.1"/>
    </source>
</evidence>
<dbReference type="Gene3D" id="1.10.10.690">
    <property type="entry name" value="YidB-like"/>
    <property type="match status" value="1"/>
</dbReference>
<dbReference type="EMBL" id="BPQR01000030">
    <property type="protein sequence ID" value="GJE06502.1"/>
    <property type="molecule type" value="Genomic_DNA"/>
</dbReference>
<proteinExistence type="predicted"/>
<reference evidence="1" key="2">
    <citation type="submission" date="2021-08" db="EMBL/GenBank/DDBJ databases">
        <authorList>
            <person name="Tani A."/>
            <person name="Ola A."/>
            <person name="Ogura Y."/>
            <person name="Katsura K."/>
            <person name="Hayashi T."/>
        </authorList>
    </citation>
    <scope>NUCLEOTIDE SEQUENCE</scope>
    <source>
        <strain evidence="1">LMG 23639</strain>
    </source>
</reference>
<dbReference type="SUPFAM" id="SSF140804">
    <property type="entry name" value="YidB-like"/>
    <property type="match status" value="1"/>
</dbReference>
<dbReference type="RefSeq" id="WP_238275233.1">
    <property type="nucleotide sequence ID" value="NZ_BPQR01000030.1"/>
</dbReference>
<comment type="caution">
    <text evidence="1">The sequence shown here is derived from an EMBL/GenBank/DDBJ whole genome shotgun (WGS) entry which is preliminary data.</text>
</comment>
<protein>
    <recommendedName>
        <fullName evidence="3">DUF937 domain-containing protein</fullName>
    </recommendedName>
</protein>
<accession>A0ABQ4STT7</accession>
<gene>
    <name evidence="1" type="ORF">AOPFMNJM_1822</name>
</gene>
<evidence type="ECO:0008006" key="3">
    <source>
        <dbReference type="Google" id="ProtNLM"/>
    </source>
</evidence>
<dbReference type="InterPro" id="IPR045372">
    <property type="entry name" value="YidB"/>
</dbReference>
<keyword evidence="2" id="KW-1185">Reference proteome</keyword>
<dbReference type="Proteomes" id="UP001055102">
    <property type="component" value="Unassembled WGS sequence"/>
</dbReference>
<organism evidence="1 2">
    <name type="scientific">Methylobacterium jeotgali</name>
    <dbReference type="NCBI Taxonomy" id="381630"/>
    <lineage>
        <taxon>Bacteria</taxon>
        <taxon>Pseudomonadati</taxon>
        <taxon>Pseudomonadota</taxon>
        <taxon>Alphaproteobacteria</taxon>
        <taxon>Hyphomicrobiales</taxon>
        <taxon>Methylobacteriaceae</taxon>
        <taxon>Methylobacterium</taxon>
    </lineage>
</organism>
<dbReference type="InterPro" id="IPR027405">
    <property type="entry name" value="YidB-like"/>
</dbReference>
<reference evidence="1" key="1">
    <citation type="journal article" date="2021" name="Front. Microbiol.">
        <title>Comprehensive Comparative Genomics and Phenotyping of Methylobacterium Species.</title>
        <authorList>
            <person name="Alessa O."/>
            <person name="Ogura Y."/>
            <person name="Fujitani Y."/>
            <person name="Takami H."/>
            <person name="Hayashi T."/>
            <person name="Sahin N."/>
            <person name="Tani A."/>
        </authorList>
    </citation>
    <scope>NUCLEOTIDE SEQUENCE</scope>
    <source>
        <strain evidence="1">LMG 23639</strain>
    </source>
</reference>
<evidence type="ECO:0000313" key="2">
    <source>
        <dbReference type="Proteomes" id="UP001055102"/>
    </source>
</evidence>
<name>A0ABQ4STT7_9HYPH</name>